<sequence length="1005" mass="112771">MPTSMSNRYKNNELLFQQKIQSQLLRVRSLLNTPSTAYPYSYPRHQRSPVYFSDYPKHAYQDKFGLAEFLTNVAIASQMNVLDVLGVDEEKFRLMHRIVNGLASGHEMGGRSDPYAGCNRLILRFTAEENCNSFDQEQSISADSGDSIGTPTSVRRKSTDQVQRLFAKKNINRDNKDHHWKVTVDYTIKVLATQSYDPAINVGIKNDILRQDPPSISLKSRTAVTTLHTASNTPRPLQTKVVRDPIDFELTWLFKNISSEDFSCNFRIDQSHPSCRSPRRNRDVDEALKYFSELEGWCNDICTYFLKGACWNVDLSVMPTNINNAVSASSSVQMKESRCDMNLETIDAESVFVPVLPILEPPSSALMRKTDSNSKRLGELMSLSPLLPIDDIRLFLNEQCRTLDEKIQECVSNFPPADSTSHLITSAEATLFLLFSHSASITDYFVNGLQAIEQAMVDSLTKACGVEVTQRDLEKFLRCNNKKLFCDDMYMPLEFNFDIKRPNRVPEGIVRIEMRSVTSDFDEAWPILTATKEINLAPGEEKHHVEIKIPSIASMVQISGKCCIHGWLTHQFLSTDDFRYQIMAASRHFSSFLLLTGNVSHNHCMNVKTAMLIQNEDEVTIPLHLSRALPVGDFHSRVSSLSPQQQSFAQAAAITQLDSSVFCVCVVEVRPQLELLMRLPPDSLTKEVSLVTTLLSLFVEHQISADLVSYDGPENVPAKEMIATVKEYVQNVLVMVNDTSGDGQDDKKSAELPPVEVGEMQPKANVPFQRGNRRASRDDVSLDARFDREKVCTSHDDNTSLATDSNRALNDGIFRKKQSYDSIETNAALDELSQHAAVERFSIDSAPQVIRQLPSIDYLEFLGEEDFSSTGIASMARKLNMKLAAHQNKQLQQVNITTGEVWEKRNARLPKSSVEELDNAERQVNTKKAMHLLDALSRSGSLPIKFAQLHALVGATHCFGHSLIDTLVISDVDPIKQMSNSMALLASVIHDTPVGDIIKTKTKTK</sequence>
<dbReference type="Proteomes" id="UP001516023">
    <property type="component" value="Unassembled WGS sequence"/>
</dbReference>
<dbReference type="EMBL" id="JABMIG020000001">
    <property type="protein sequence ID" value="KAL3805783.1"/>
    <property type="molecule type" value="Genomic_DNA"/>
</dbReference>
<comment type="caution">
    <text evidence="2">The sequence shown here is derived from an EMBL/GenBank/DDBJ whole genome shotgun (WGS) entry which is preliminary data.</text>
</comment>
<organism evidence="2 3">
    <name type="scientific">Cyclotella cryptica</name>
    <dbReference type="NCBI Taxonomy" id="29204"/>
    <lineage>
        <taxon>Eukaryota</taxon>
        <taxon>Sar</taxon>
        <taxon>Stramenopiles</taxon>
        <taxon>Ochrophyta</taxon>
        <taxon>Bacillariophyta</taxon>
        <taxon>Coscinodiscophyceae</taxon>
        <taxon>Thalassiosirophycidae</taxon>
        <taxon>Stephanodiscales</taxon>
        <taxon>Stephanodiscaceae</taxon>
        <taxon>Cyclotella</taxon>
    </lineage>
</organism>
<dbReference type="AlphaFoldDB" id="A0ABD3QZV3"/>
<evidence type="ECO:0000313" key="2">
    <source>
        <dbReference type="EMBL" id="KAL3805783.1"/>
    </source>
</evidence>
<accession>A0ABD3QZV3</accession>
<feature type="region of interest" description="Disordered" evidence="1">
    <location>
        <begin position="137"/>
        <end position="159"/>
    </location>
</feature>
<evidence type="ECO:0000256" key="1">
    <source>
        <dbReference type="SAM" id="MobiDB-lite"/>
    </source>
</evidence>
<protein>
    <submittedName>
        <fullName evidence="2">Uncharacterized protein</fullName>
    </submittedName>
</protein>
<feature type="compositionally biased region" description="Polar residues" evidence="1">
    <location>
        <begin position="137"/>
        <end position="153"/>
    </location>
</feature>
<gene>
    <name evidence="2" type="ORF">HJC23_007744</name>
</gene>
<proteinExistence type="predicted"/>
<keyword evidence="3" id="KW-1185">Reference proteome</keyword>
<name>A0ABD3QZV3_9STRA</name>
<evidence type="ECO:0000313" key="3">
    <source>
        <dbReference type="Proteomes" id="UP001516023"/>
    </source>
</evidence>
<reference evidence="2 3" key="1">
    <citation type="journal article" date="2020" name="G3 (Bethesda)">
        <title>Improved Reference Genome for Cyclotella cryptica CCMP332, a Model for Cell Wall Morphogenesis, Salinity Adaptation, and Lipid Production in Diatoms (Bacillariophyta).</title>
        <authorList>
            <person name="Roberts W.R."/>
            <person name="Downey K.M."/>
            <person name="Ruck E.C."/>
            <person name="Traller J.C."/>
            <person name="Alverson A.J."/>
        </authorList>
    </citation>
    <scope>NUCLEOTIDE SEQUENCE [LARGE SCALE GENOMIC DNA]</scope>
    <source>
        <strain evidence="2 3">CCMP332</strain>
    </source>
</reference>